<dbReference type="AlphaFoldDB" id="A0A7S3UUE6"/>
<organism evidence="3">
    <name type="scientific">Heterosigma akashiwo</name>
    <name type="common">Chromophytic alga</name>
    <name type="synonym">Heterosigma carterae</name>
    <dbReference type="NCBI Taxonomy" id="2829"/>
    <lineage>
        <taxon>Eukaryota</taxon>
        <taxon>Sar</taxon>
        <taxon>Stramenopiles</taxon>
        <taxon>Ochrophyta</taxon>
        <taxon>Raphidophyceae</taxon>
        <taxon>Chattonellales</taxon>
        <taxon>Chattonellaceae</taxon>
        <taxon>Heterosigma</taxon>
    </lineage>
</organism>
<keyword evidence="2" id="KW-0472">Membrane</keyword>
<feature type="transmembrane region" description="Helical" evidence="2">
    <location>
        <begin position="293"/>
        <end position="314"/>
    </location>
</feature>
<accession>A0A7S3UUE6</accession>
<reference evidence="3" key="1">
    <citation type="submission" date="2021-01" db="EMBL/GenBank/DDBJ databases">
        <authorList>
            <person name="Corre E."/>
            <person name="Pelletier E."/>
            <person name="Niang G."/>
            <person name="Scheremetjew M."/>
            <person name="Finn R."/>
            <person name="Kale V."/>
            <person name="Holt S."/>
            <person name="Cochrane G."/>
            <person name="Meng A."/>
            <person name="Brown T."/>
            <person name="Cohen L."/>
        </authorList>
    </citation>
    <scope>NUCLEOTIDE SEQUENCE</scope>
    <source>
        <strain evidence="3">CCMP3107</strain>
    </source>
</reference>
<sequence>MIASKQREVSSIVCSKGYVVGSSGDLWNNIVFLTSPTDELSVESALKARLELRGQLRAFALSLTHNLLMLQEKVLRFLSMAVFSVSLLLSTVCCQLFYLVLGASMIAVMPLAMVYFVLRSIMKCFSSSFQRIVLTKSERKKTSKLPLSGQPSKQQNSDAARKNDIFSISSEKGKNDKEINYSSSPGSSPTVNRIKGGRGASGLGGLCELCKAISAICEACKGLFACLKTIQEMCAMCIAIASCLKECAQACQVLGAALAPIFEFIAVVVLVWQLCLPVVLIIVLMKLALFCAFVPLLAIAYLPAVSVVLLGAMFKELTLRGLLVIGSFFSMRQFDGPASLVDALFKAIFFSSLGAQELHQMKGEEEETEAYQEVGEVVSQTENNPILFAAAAGLSPSINQRSDLPLINNTLSHAEEKQQPHEILRPISNDTGQKDDRIDIFITGEHQDHLGMSTENILSKLASKEESRVEEEDGTSQHKQKKTSSNDGKIGALELNSSTYDDDGAIIQKEDGKEHQQKYVTEVPKTNSGFCCGKKAVSSDPSQHTMRR</sequence>
<gene>
    <name evidence="3" type="ORF">HAKA00212_LOCUS4209</name>
</gene>
<proteinExistence type="predicted"/>
<protein>
    <submittedName>
        <fullName evidence="3">Uncharacterized protein</fullName>
    </submittedName>
</protein>
<evidence type="ECO:0000313" key="3">
    <source>
        <dbReference type="EMBL" id="CAE0625540.1"/>
    </source>
</evidence>
<feature type="region of interest" description="Disordered" evidence="1">
    <location>
        <begin position="461"/>
        <end position="501"/>
    </location>
</feature>
<evidence type="ECO:0000256" key="1">
    <source>
        <dbReference type="SAM" id="MobiDB-lite"/>
    </source>
</evidence>
<name>A0A7S3UUE6_HETAK</name>
<feature type="transmembrane region" description="Helical" evidence="2">
    <location>
        <begin position="96"/>
        <end position="118"/>
    </location>
</feature>
<feature type="transmembrane region" description="Helical" evidence="2">
    <location>
        <begin position="264"/>
        <end position="287"/>
    </location>
</feature>
<keyword evidence="2" id="KW-0812">Transmembrane</keyword>
<feature type="transmembrane region" description="Helical" evidence="2">
    <location>
        <begin position="74"/>
        <end position="90"/>
    </location>
</feature>
<keyword evidence="2" id="KW-1133">Transmembrane helix</keyword>
<evidence type="ECO:0000256" key="2">
    <source>
        <dbReference type="SAM" id="Phobius"/>
    </source>
</evidence>
<dbReference type="EMBL" id="HBIU01010096">
    <property type="protein sequence ID" value="CAE0625540.1"/>
    <property type="molecule type" value="Transcribed_RNA"/>
</dbReference>